<proteinExistence type="predicted"/>
<organism evidence="1 2">
    <name type="scientific">Chlamydia avium</name>
    <dbReference type="NCBI Taxonomy" id="1457141"/>
    <lineage>
        <taxon>Bacteria</taxon>
        <taxon>Pseudomonadati</taxon>
        <taxon>Chlamydiota</taxon>
        <taxon>Chlamydiia</taxon>
        <taxon>Chlamydiales</taxon>
        <taxon>Chlamydiaceae</taxon>
        <taxon>Chlamydia/Chlamydophila group</taxon>
        <taxon>Chlamydia</taxon>
    </lineage>
</organism>
<sequence length="58" mass="6634">MFCFLVFGLLSCLMLFLICAQKVKKVKSVAVPEVYASCFWDSWKLFACDSREVPKGYS</sequence>
<dbReference type="Proteomes" id="UP000014821">
    <property type="component" value="Unassembled WGS sequence"/>
</dbReference>
<accession>A0ABP2X5W4</accession>
<keyword evidence="1" id="KW-0449">Lipoprotein</keyword>
<comment type="caution">
    <text evidence="1">The sequence shown here is derived from an EMBL/GenBank/DDBJ whole genome shotgun (WGS) entry which is preliminary data.</text>
</comment>
<protein>
    <submittedName>
        <fullName evidence="1">Lipoprotein</fullName>
    </submittedName>
</protein>
<evidence type="ECO:0000313" key="1">
    <source>
        <dbReference type="EMBL" id="EPP38136.1"/>
    </source>
</evidence>
<dbReference type="EMBL" id="ATND01000002">
    <property type="protein sequence ID" value="EPP38136.1"/>
    <property type="molecule type" value="Genomic_DNA"/>
</dbReference>
<gene>
    <name evidence="1" type="ORF">CP10881SC42_0825</name>
</gene>
<reference evidence="1" key="1">
    <citation type="submission" date="2013-04" db="EMBL/GenBank/DDBJ databases">
        <title>Genome sequence of Chlamydia psittaci 10_881_SC42.</title>
        <authorList>
            <person name="Huot-Creasy H."/>
            <person name="McCracken C.L."/>
            <person name="Humphries M."/>
            <person name="Sachse K."/>
            <person name="Laroucau K."/>
            <person name="Bavoil P."/>
            <person name="Myers G.S."/>
        </authorList>
    </citation>
    <scope>NUCLEOTIDE SEQUENCE [LARGE SCALE GENOMIC DNA]</scope>
    <source>
        <strain evidence="1">10_881_SC42</strain>
    </source>
</reference>
<keyword evidence="2" id="KW-1185">Reference proteome</keyword>
<evidence type="ECO:0000313" key="2">
    <source>
        <dbReference type="Proteomes" id="UP000014821"/>
    </source>
</evidence>
<name>A0ABP2X5W4_9CHLA</name>